<accession>A0A7T2GLS8</accession>
<feature type="transmembrane region" description="Helical" evidence="6">
    <location>
        <begin position="164"/>
        <end position="194"/>
    </location>
</feature>
<evidence type="ECO:0000256" key="3">
    <source>
        <dbReference type="ARBA" id="ARBA00022692"/>
    </source>
</evidence>
<dbReference type="AlphaFoldDB" id="A0A7T2GLS8"/>
<evidence type="ECO:0000313" key="7">
    <source>
        <dbReference type="EMBL" id="QPQ56136.1"/>
    </source>
</evidence>
<evidence type="ECO:0000256" key="1">
    <source>
        <dbReference type="ARBA" id="ARBA00004141"/>
    </source>
</evidence>
<organism evidence="7 8">
    <name type="scientific">Allosphingosinicella flava</name>
    <dbReference type="NCBI Taxonomy" id="2771430"/>
    <lineage>
        <taxon>Bacteria</taxon>
        <taxon>Pseudomonadati</taxon>
        <taxon>Pseudomonadota</taxon>
        <taxon>Alphaproteobacteria</taxon>
        <taxon>Sphingomonadales</taxon>
        <taxon>Sphingomonadaceae</taxon>
        <taxon>Allosphingosinicella</taxon>
    </lineage>
</organism>
<evidence type="ECO:0000313" key="8">
    <source>
        <dbReference type="Proteomes" id="UP000594873"/>
    </source>
</evidence>
<comment type="similarity">
    <text evidence="2">Belongs to the autoinducer-2 exporter (AI-2E) (TC 2.A.86) family.</text>
</comment>
<feature type="transmembrane region" description="Helical" evidence="6">
    <location>
        <begin position="95"/>
        <end position="116"/>
    </location>
</feature>
<dbReference type="PANTHER" id="PTHR21716:SF62">
    <property type="entry name" value="TRANSPORT PROTEIN YDBI-RELATED"/>
    <property type="match status" value="1"/>
</dbReference>
<keyword evidence="5 6" id="KW-0472">Membrane</keyword>
<gene>
    <name evidence="7" type="ORF">IC614_06120</name>
</gene>
<feature type="transmembrane region" description="Helical" evidence="6">
    <location>
        <begin position="234"/>
        <end position="262"/>
    </location>
</feature>
<keyword evidence="3 6" id="KW-0812">Transmembrane</keyword>
<name>A0A7T2GLS8_9SPHN</name>
<feature type="transmembrane region" description="Helical" evidence="6">
    <location>
        <begin position="42"/>
        <end position="60"/>
    </location>
</feature>
<protein>
    <submittedName>
        <fullName evidence="7">AI-2E family transporter</fullName>
    </submittedName>
</protein>
<proteinExistence type="inferred from homology"/>
<dbReference type="GO" id="GO:0055085">
    <property type="term" value="P:transmembrane transport"/>
    <property type="evidence" value="ECO:0007669"/>
    <property type="project" value="TreeGrafter"/>
</dbReference>
<dbReference type="PANTHER" id="PTHR21716">
    <property type="entry name" value="TRANSMEMBRANE PROTEIN"/>
    <property type="match status" value="1"/>
</dbReference>
<keyword evidence="4 6" id="KW-1133">Transmembrane helix</keyword>
<evidence type="ECO:0000256" key="4">
    <source>
        <dbReference type="ARBA" id="ARBA00022989"/>
    </source>
</evidence>
<feature type="transmembrane region" description="Helical" evidence="6">
    <location>
        <begin position="268"/>
        <end position="286"/>
    </location>
</feature>
<dbReference type="EMBL" id="CP065592">
    <property type="protein sequence ID" value="QPQ56136.1"/>
    <property type="molecule type" value="Genomic_DNA"/>
</dbReference>
<dbReference type="Pfam" id="PF01594">
    <property type="entry name" value="AI-2E_transport"/>
    <property type="match status" value="1"/>
</dbReference>
<feature type="transmembrane region" description="Helical" evidence="6">
    <location>
        <begin position="331"/>
        <end position="357"/>
    </location>
</feature>
<reference evidence="7 8" key="1">
    <citation type="submission" date="2020-11" db="EMBL/GenBank/DDBJ databases">
        <title>Genome seq and assembly of Sphingosinicella sp.</title>
        <authorList>
            <person name="Chhetri G."/>
        </authorList>
    </citation>
    <scope>NUCLEOTIDE SEQUENCE [LARGE SCALE GENOMIC DNA]</scope>
    <source>
        <strain evidence="7 8">UDD2</strain>
    </source>
</reference>
<dbReference type="Proteomes" id="UP000594873">
    <property type="component" value="Chromosome"/>
</dbReference>
<comment type="subcellular location">
    <subcellularLocation>
        <location evidence="1">Membrane</location>
        <topology evidence="1">Multi-pass membrane protein</topology>
    </subcellularLocation>
</comment>
<evidence type="ECO:0000256" key="5">
    <source>
        <dbReference type="ARBA" id="ARBA00023136"/>
    </source>
</evidence>
<evidence type="ECO:0000256" key="6">
    <source>
        <dbReference type="SAM" id="Phobius"/>
    </source>
</evidence>
<dbReference type="RefSeq" id="WP_200972996.1">
    <property type="nucleotide sequence ID" value="NZ_CP065592.1"/>
</dbReference>
<dbReference type="InterPro" id="IPR002549">
    <property type="entry name" value="AI-2E-like"/>
</dbReference>
<dbReference type="GO" id="GO:0016020">
    <property type="term" value="C:membrane"/>
    <property type="evidence" value="ECO:0007669"/>
    <property type="project" value="UniProtKB-SubCell"/>
</dbReference>
<feature type="transmembrane region" description="Helical" evidence="6">
    <location>
        <begin position="66"/>
        <end position="83"/>
    </location>
</feature>
<sequence>MIFSIPVDTDLDERARQSGYGSTTVTGAVMTAPKNTISHRVYVERLCLTLLIGGLALIFWQIRDVLILIFAAVLVGVIFRILANPIERRLHIPRALALAIAVTIMLTLLAASAWLFGAEIVAQSSTLEEAIPRAWTVVLERLDAVRLGQPARAWVKSLGEGDGVLSGIGGIALSFGSGLADALLVLFGGIYLAAQPDLYRRGVIKLIPPRGRGLAARALDDSWKALRLWLIGRLVSMSVVGILTGIGLSIIGIPAALTLGILSGILEFVPFIGPIISAIPAVLLALAVDPEAALWTIGLYLVVQQIEGNLLEPLVQQRAVSLPPALLLFSIVIGGLLFGIPGILVAAPLLVVIYVMVKRLYVRTALHTRTPIPGEKAH</sequence>
<keyword evidence="8" id="KW-1185">Reference proteome</keyword>
<evidence type="ECO:0000256" key="2">
    <source>
        <dbReference type="ARBA" id="ARBA00009773"/>
    </source>
</evidence>
<dbReference type="KEGG" id="sflv:IC614_06120"/>